<evidence type="ECO:0008006" key="4">
    <source>
        <dbReference type="Google" id="ProtNLM"/>
    </source>
</evidence>
<proteinExistence type="predicted"/>
<organism evidence="2 3">
    <name type="scientific">Nitrosococcus watsoni (strain C-113)</name>
    <dbReference type="NCBI Taxonomy" id="105559"/>
    <lineage>
        <taxon>Bacteria</taxon>
        <taxon>Pseudomonadati</taxon>
        <taxon>Pseudomonadota</taxon>
        <taxon>Gammaproteobacteria</taxon>
        <taxon>Chromatiales</taxon>
        <taxon>Chromatiaceae</taxon>
        <taxon>Nitrosococcus</taxon>
    </lineage>
</organism>
<dbReference type="HOGENOM" id="CLU_677624_0_0_6"/>
<dbReference type="EMBL" id="CP002086">
    <property type="protein sequence ID" value="ADJ29528.1"/>
    <property type="molecule type" value="Genomic_DNA"/>
</dbReference>
<dbReference type="OrthoDB" id="5775716at2"/>
<keyword evidence="1" id="KW-0732">Signal</keyword>
<keyword evidence="3" id="KW-1185">Reference proteome</keyword>
<reference evidence="2 3" key="1">
    <citation type="submission" date="2010-06" db="EMBL/GenBank/DDBJ databases">
        <title>Complete sequence of chromosome of Nitrosococcus watsoni C-113.</title>
        <authorList>
            <consortium name="US DOE Joint Genome Institute"/>
            <person name="Lucas S."/>
            <person name="Copeland A."/>
            <person name="Lapidus A."/>
            <person name="Cheng J.-F."/>
            <person name="Bruce D."/>
            <person name="Goodwin L."/>
            <person name="Pitluck S."/>
            <person name="Malfatti S.A."/>
            <person name="Chain P.S.G."/>
            <person name="Land M."/>
            <person name="Hauser L."/>
            <person name="Kyrpides N."/>
            <person name="Ivanova N."/>
            <person name="Cambell M.A."/>
            <person name="Heidelberg J.F."/>
            <person name="Klotz M.G."/>
            <person name="Woyke T."/>
        </authorList>
    </citation>
    <scope>NUCLEOTIDE SEQUENCE [LARGE SCALE GENOMIC DNA]</scope>
    <source>
        <strain evidence="2 3">C-113</strain>
    </source>
</reference>
<protein>
    <recommendedName>
        <fullName evidence="4">Ig-like domain-containing protein</fullName>
    </recommendedName>
</protein>
<feature type="chain" id="PRO_5003116768" description="Ig-like domain-containing protein" evidence="1">
    <location>
        <begin position="24"/>
        <end position="409"/>
    </location>
</feature>
<dbReference type="Proteomes" id="UP000000393">
    <property type="component" value="Chromosome"/>
</dbReference>
<accession>D8KAV1</accession>
<gene>
    <name evidence="2" type="ordered locus">Nwat_2762</name>
</gene>
<evidence type="ECO:0000256" key="1">
    <source>
        <dbReference type="SAM" id="SignalP"/>
    </source>
</evidence>
<dbReference type="eggNOG" id="ENOG50339EA">
    <property type="taxonomic scope" value="Bacteria"/>
</dbReference>
<dbReference type="AlphaFoldDB" id="D8KAV1"/>
<evidence type="ECO:0000313" key="2">
    <source>
        <dbReference type="EMBL" id="ADJ29528.1"/>
    </source>
</evidence>
<name>D8KAV1_NITWC</name>
<dbReference type="RefSeq" id="WP_013221593.1">
    <property type="nucleotide sequence ID" value="NC_014315.1"/>
</dbReference>
<evidence type="ECO:0000313" key="3">
    <source>
        <dbReference type="Proteomes" id="UP000000393"/>
    </source>
</evidence>
<dbReference type="KEGG" id="nwa:Nwat_2762"/>
<sequence length="409" mass="45113">MKRYTLILGTAVAASLLSTPLLALDRANTSERGSLLVFPKVDVSENHNTLIRLENDYFEPVNLKCYWKNGTKFLTDFQLELKENQPIWISAKDGKGTYAVPPFPQSSNWDYVSTVDDDEDHGESYFSSPVQLPDDAAQKGELQCWAVNGAGDSEIRWNHLAGSATVMDTADNTAFEYNAWNFRCLVGNTGDECVIADIGKLDLDGAEYEACPKKLVGHFSPKETDLVKSELGADTLGDLQVTQNELTIASCNQDLTQDQQFHFTKLKFNVWNEQETKYTGAYQCMDSWHSVLLDGGIQNNGDHFTANSLRTDVARFKVKGMKSSVCERPSIQPSGYFPFSAEAIVTEETGLLGVLATNYDIVAVDDAEAEPPTTKTAKGATGSPLHMLGKMSGFITYDPAEPIEERPAR</sequence>
<feature type="signal peptide" evidence="1">
    <location>
        <begin position="1"/>
        <end position="23"/>
    </location>
</feature>